<protein>
    <submittedName>
        <fullName evidence="1">DUF1433 domain-containing protein</fullName>
    </submittedName>
</protein>
<dbReference type="RefSeq" id="WP_268210203.1">
    <property type="nucleotide sequence ID" value="NZ_JANSKK010000017.1"/>
</dbReference>
<gene>
    <name evidence="1" type="ORF">NW112_09835</name>
</gene>
<name>A0A9Q4DAT2_9STAP</name>
<sequence length="120" mass="14360">MHKHKKDKYIETQKARIDLYFKYNLKNYNSLQITNTYKTPMGGYFISGHINNDKRYYFDAHISSIESYQFNGNLGFNPKTLEKLFYHPDPAKQLKPNDIIKHEHLNKQDYEAEPPIIWGF</sequence>
<comment type="caution">
    <text evidence="1">The sequence shown here is derived from an EMBL/GenBank/DDBJ whole genome shotgun (WGS) entry which is preliminary data.</text>
</comment>
<organism evidence="1 2">
    <name type="scientific">Staphylococcus pettenkoferi</name>
    <dbReference type="NCBI Taxonomy" id="170573"/>
    <lineage>
        <taxon>Bacteria</taxon>
        <taxon>Bacillati</taxon>
        <taxon>Bacillota</taxon>
        <taxon>Bacilli</taxon>
        <taxon>Bacillales</taxon>
        <taxon>Staphylococcaceae</taxon>
        <taxon>Staphylococcus</taxon>
    </lineage>
</organism>
<dbReference type="EMBL" id="JANSKX010000032">
    <property type="protein sequence ID" value="MCY1595536.1"/>
    <property type="molecule type" value="Genomic_DNA"/>
</dbReference>
<reference evidence="1" key="1">
    <citation type="journal article" date="2022" name="Int. J. Mol. Sci.">
        <title>Phenotypic and genotypic virulence characterisation of Staphylococcus pettenkoferi strains isolated from human bloodstream and diabetic foot infections.</title>
        <authorList>
            <person name="Magnan C."/>
        </authorList>
    </citation>
    <scope>NUCLEOTIDE SEQUENCE</scope>
    <source>
        <strain evidence="1">NSP020P</strain>
    </source>
</reference>
<dbReference type="Pfam" id="PF07252">
    <property type="entry name" value="DUF1433"/>
    <property type="match status" value="1"/>
</dbReference>
<dbReference type="Proteomes" id="UP001081438">
    <property type="component" value="Unassembled WGS sequence"/>
</dbReference>
<evidence type="ECO:0000313" key="1">
    <source>
        <dbReference type="EMBL" id="MCY1595536.1"/>
    </source>
</evidence>
<evidence type="ECO:0000313" key="2">
    <source>
        <dbReference type="Proteomes" id="UP001081438"/>
    </source>
</evidence>
<proteinExistence type="predicted"/>
<dbReference type="InterPro" id="IPR009881">
    <property type="entry name" value="DUF1433"/>
</dbReference>
<dbReference type="AlphaFoldDB" id="A0A9Q4DAT2"/>
<dbReference type="Gene3D" id="3.10.450.130">
    <property type="entry name" value="folded 79 residue fragment of lin0334 like domains"/>
    <property type="match status" value="1"/>
</dbReference>
<accession>A0A9Q4DAT2</accession>